<comment type="caution">
    <text evidence="1">The sequence shown here is derived from an EMBL/GenBank/DDBJ whole genome shotgun (WGS) entry which is preliminary data.</text>
</comment>
<accession>A0A329MFW2</accession>
<sequence length="249" mass="28942">MTSKLDDDRIFMFIKFKDNKDHLVSLQRGQLYMNNGNFFKELEKKTGIPGVGDKYELAQIFNQVSLRFTNPETDETFLVDDAQMVSFNINAHMLMPIFCITQVDSTSLSIVKENDDSVECKLNFGDQDIEQIIKDFGEHALLINPGEFTKRVDKAVEKQGIQTYKGKVNYEDYSVNSKERLIAQHNHDPNFFFYKRNEFAHQREYRIVLANKKSDVPYVLDIGDMSDISYLIETRKLFTGDFVLKLSLE</sequence>
<dbReference type="AlphaFoldDB" id="A0A329MFW2"/>
<protein>
    <submittedName>
        <fullName evidence="1">Uncharacterized protein</fullName>
    </submittedName>
</protein>
<evidence type="ECO:0000313" key="2">
    <source>
        <dbReference type="Proteomes" id="UP000250369"/>
    </source>
</evidence>
<gene>
    <name evidence="1" type="ORF">DQG23_24065</name>
</gene>
<evidence type="ECO:0000313" key="1">
    <source>
        <dbReference type="EMBL" id="RAV18809.1"/>
    </source>
</evidence>
<dbReference type="EMBL" id="QMFB01000015">
    <property type="protein sequence ID" value="RAV18809.1"/>
    <property type="molecule type" value="Genomic_DNA"/>
</dbReference>
<dbReference type="Proteomes" id="UP000250369">
    <property type="component" value="Unassembled WGS sequence"/>
</dbReference>
<name>A0A329MFW2_9BACL</name>
<proteinExistence type="predicted"/>
<reference evidence="1 2" key="1">
    <citation type="journal article" date="2009" name="Int. J. Syst. Evol. Microbiol.">
        <title>Paenibacillus contaminans sp. nov., isolated from a contaminated laboratory plate.</title>
        <authorList>
            <person name="Chou J.H."/>
            <person name="Lee J.H."/>
            <person name="Lin M.C."/>
            <person name="Chang P.S."/>
            <person name="Arun A.B."/>
            <person name="Young C.C."/>
            <person name="Chen W.M."/>
        </authorList>
    </citation>
    <scope>NUCLEOTIDE SEQUENCE [LARGE SCALE GENOMIC DNA]</scope>
    <source>
        <strain evidence="1 2">CKOBP-6</strain>
    </source>
</reference>
<keyword evidence="2" id="KW-1185">Reference proteome</keyword>
<organism evidence="1 2">
    <name type="scientific">Paenibacillus contaminans</name>
    <dbReference type="NCBI Taxonomy" id="450362"/>
    <lineage>
        <taxon>Bacteria</taxon>
        <taxon>Bacillati</taxon>
        <taxon>Bacillota</taxon>
        <taxon>Bacilli</taxon>
        <taxon>Bacillales</taxon>
        <taxon>Paenibacillaceae</taxon>
        <taxon>Paenibacillus</taxon>
    </lineage>
</organism>